<feature type="region of interest" description="Disordered" evidence="1">
    <location>
        <begin position="25"/>
        <end position="75"/>
    </location>
</feature>
<evidence type="ECO:0000256" key="2">
    <source>
        <dbReference type="SAM" id="SignalP"/>
    </source>
</evidence>
<evidence type="ECO:0000313" key="3">
    <source>
        <dbReference type="EMBL" id="MFD1872740.1"/>
    </source>
</evidence>
<evidence type="ECO:0000256" key="1">
    <source>
        <dbReference type="SAM" id="MobiDB-lite"/>
    </source>
</evidence>
<proteinExistence type="predicted"/>
<dbReference type="EMBL" id="JBHUFD010000003">
    <property type="protein sequence ID" value="MFD1872740.1"/>
    <property type="molecule type" value="Genomic_DNA"/>
</dbReference>
<keyword evidence="4" id="KW-1185">Reference proteome</keyword>
<feature type="signal peptide" evidence="2">
    <location>
        <begin position="1"/>
        <end position="22"/>
    </location>
</feature>
<gene>
    <name evidence="3" type="ORF">ACFSDX_09875</name>
</gene>
<dbReference type="Proteomes" id="UP001597197">
    <property type="component" value="Unassembled WGS sequence"/>
</dbReference>
<keyword evidence="2" id="KW-0732">Signal</keyword>
<sequence length="75" mass="7929">MKTLLAAAGSLVLAALLLPALAQTPATTHNNPKPAAKPRQAQGTASSKMVGQKFIEKSKPDTRPINMPRRAVLKD</sequence>
<reference evidence="4" key="1">
    <citation type="journal article" date="2019" name="Int. J. Syst. Evol. Microbiol.">
        <title>The Global Catalogue of Microorganisms (GCM) 10K type strain sequencing project: providing services to taxonomists for standard genome sequencing and annotation.</title>
        <authorList>
            <consortium name="The Broad Institute Genomics Platform"/>
            <consortium name="The Broad Institute Genome Sequencing Center for Infectious Disease"/>
            <person name="Wu L."/>
            <person name="Ma J."/>
        </authorList>
    </citation>
    <scope>NUCLEOTIDE SEQUENCE [LARGE SCALE GENOMIC DNA]</scope>
    <source>
        <strain evidence="4">CGMCC 1.15795</strain>
    </source>
</reference>
<dbReference type="RefSeq" id="WP_382313199.1">
    <property type="nucleotide sequence ID" value="NZ_JBHUFD010000003.1"/>
</dbReference>
<accession>A0ABW4QUM5</accession>
<name>A0ABW4QUM5_9BACT</name>
<evidence type="ECO:0008006" key="5">
    <source>
        <dbReference type="Google" id="ProtNLM"/>
    </source>
</evidence>
<feature type="chain" id="PRO_5046636797" description="Acid-shock protein" evidence="2">
    <location>
        <begin position="23"/>
        <end position="75"/>
    </location>
</feature>
<evidence type="ECO:0000313" key="4">
    <source>
        <dbReference type="Proteomes" id="UP001597197"/>
    </source>
</evidence>
<comment type="caution">
    <text evidence="3">The sequence shown here is derived from an EMBL/GenBank/DDBJ whole genome shotgun (WGS) entry which is preliminary data.</text>
</comment>
<protein>
    <recommendedName>
        <fullName evidence="5">Acid-shock protein</fullName>
    </recommendedName>
</protein>
<organism evidence="3 4">
    <name type="scientific">Hymenobacter bucti</name>
    <dbReference type="NCBI Taxonomy" id="1844114"/>
    <lineage>
        <taxon>Bacteria</taxon>
        <taxon>Pseudomonadati</taxon>
        <taxon>Bacteroidota</taxon>
        <taxon>Cytophagia</taxon>
        <taxon>Cytophagales</taxon>
        <taxon>Hymenobacteraceae</taxon>
        <taxon>Hymenobacter</taxon>
    </lineage>
</organism>